<dbReference type="Gene3D" id="2.60.120.10">
    <property type="entry name" value="Jelly Rolls"/>
    <property type="match status" value="1"/>
</dbReference>
<dbReference type="EMBL" id="JBCITK010000001">
    <property type="protein sequence ID" value="MEN0643742.1"/>
    <property type="molecule type" value="Genomic_DNA"/>
</dbReference>
<keyword evidence="2" id="KW-0238">DNA-binding</keyword>
<dbReference type="RefSeq" id="WP_343130614.1">
    <property type="nucleotide sequence ID" value="NZ_JBCITK010000001.1"/>
</dbReference>
<dbReference type="InterPro" id="IPR003313">
    <property type="entry name" value="AraC-bd"/>
</dbReference>
<dbReference type="Gene3D" id="1.10.10.60">
    <property type="entry name" value="Homeodomain-like"/>
    <property type="match status" value="2"/>
</dbReference>
<dbReference type="InterPro" id="IPR018060">
    <property type="entry name" value="HTH_AraC"/>
</dbReference>
<reference evidence="5 6" key="1">
    <citation type="submission" date="2024-03" db="EMBL/GenBank/DDBJ databases">
        <title>Bacilli Hybrid Assemblies.</title>
        <authorList>
            <person name="Kovac J."/>
        </authorList>
    </citation>
    <scope>NUCLEOTIDE SEQUENCE [LARGE SCALE GENOMIC DNA]</scope>
    <source>
        <strain evidence="5 6">FSL R7-0666</strain>
    </source>
</reference>
<dbReference type="InterPro" id="IPR009057">
    <property type="entry name" value="Homeodomain-like_sf"/>
</dbReference>
<dbReference type="SUPFAM" id="SSF51215">
    <property type="entry name" value="Regulatory protein AraC"/>
    <property type="match status" value="1"/>
</dbReference>
<dbReference type="SMART" id="SM00342">
    <property type="entry name" value="HTH_ARAC"/>
    <property type="match status" value="1"/>
</dbReference>
<feature type="domain" description="HTH araC/xylS-type" evidence="4">
    <location>
        <begin position="187"/>
        <end position="285"/>
    </location>
</feature>
<evidence type="ECO:0000313" key="6">
    <source>
        <dbReference type="Proteomes" id="UP001418796"/>
    </source>
</evidence>
<protein>
    <submittedName>
        <fullName evidence="5">AraC family transcriptional regulator</fullName>
    </submittedName>
</protein>
<evidence type="ECO:0000259" key="4">
    <source>
        <dbReference type="PROSITE" id="PS01124"/>
    </source>
</evidence>
<keyword evidence="3" id="KW-0804">Transcription</keyword>
<dbReference type="Pfam" id="PF02311">
    <property type="entry name" value="AraC_binding"/>
    <property type="match status" value="1"/>
</dbReference>
<evidence type="ECO:0000256" key="2">
    <source>
        <dbReference type="ARBA" id="ARBA00023125"/>
    </source>
</evidence>
<dbReference type="InterPro" id="IPR020449">
    <property type="entry name" value="Tscrpt_reg_AraC-type_HTH"/>
</dbReference>
<keyword evidence="1" id="KW-0805">Transcription regulation</keyword>
<dbReference type="PRINTS" id="PR00032">
    <property type="entry name" value="HTHARAC"/>
</dbReference>
<dbReference type="Pfam" id="PF12833">
    <property type="entry name" value="HTH_18"/>
    <property type="match status" value="1"/>
</dbReference>
<gene>
    <name evidence="5" type="ORF">MKY91_11340</name>
</gene>
<keyword evidence="6" id="KW-1185">Reference proteome</keyword>
<accession>A0ABU9VJD0</accession>
<dbReference type="InterPro" id="IPR037923">
    <property type="entry name" value="HTH-like"/>
</dbReference>
<evidence type="ECO:0000256" key="3">
    <source>
        <dbReference type="ARBA" id="ARBA00023163"/>
    </source>
</evidence>
<dbReference type="PANTHER" id="PTHR43280">
    <property type="entry name" value="ARAC-FAMILY TRANSCRIPTIONAL REGULATOR"/>
    <property type="match status" value="1"/>
</dbReference>
<dbReference type="Proteomes" id="UP001418796">
    <property type="component" value="Unassembled WGS sequence"/>
</dbReference>
<dbReference type="SUPFAM" id="SSF46689">
    <property type="entry name" value="Homeodomain-like"/>
    <property type="match status" value="2"/>
</dbReference>
<evidence type="ECO:0000256" key="1">
    <source>
        <dbReference type="ARBA" id="ARBA00023015"/>
    </source>
</evidence>
<evidence type="ECO:0000313" key="5">
    <source>
        <dbReference type="EMBL" id="MEN0643742.1"/>
    </source>
</evidence>
<comment type="caution">
    <text evidence="5">The sequence shown here is derived from an EMBL/GenBank/DDBJ whole genome shotgun (WGS) entry which is preliminary data.</text>
</comment>
<proteinExistence type="predicted"/>
<dbReference type="InterPro" id="IPR014710">
    <property type="entry name" value="RmlC-like_jellyroll"/>
</dbReference>
<sequence>MLTKNLSLMNQMYEFDFNQLNHKPAVLLTNVGWETRSEQSYDYHGLTRKHDHGFLIFQYTLSGVGCLEYAGTTYELKAGDAFFVSVPSDHRYYVPKDGEPWEFVFLTLGGQEAEAIWRNIVEAKGPVTNINRNEAIIKQLFSIIEETMSDRLEDPFQASLHGYHFLLACIKHFLVENQPDTEPNSYKQALRFIEENYHLPISLEDIAEEVHLSRYSLLRQFKHYAKTTPIQHLNQIRLQQACRLLIYTNKPIKQIAVEVGYANANYFNKVFRKAMGMSVGTYRANRH</sequence>
<name>A0ABU9VJD0_9BACI</name>
<dbReference type="PANTHER" id="PTHR43280:SF28">
    <property type="entry name" value="HTH-TYPE TRANSCRIPTIONAL ACTIVATOR RHAS"/>
    <property type="match status" value="1"/>
</dbReference>
<dbReference type="PROSITE" id="PS01124">
    <property type="entry name" value="HTH_ARAC_FAMILY_2"/>
    <property type="match status" value="1"/>
</dbReference>
<organism evidence="5 6">
    <name type="scientific">Alkalicoccobacillus gibsonii</name>
    <dbReference type="NCBI Taxonomy" id="79881"/>
    <lineage>
        <taxon>Bacteria</taxon>
        <taxon>Bacillati</taxon>
        <taxon>Bacillota</taxon>
        <taxon>Bacilli</taxon>
        <taxon>Bacillales</taxon>
        <taxon>Bacillaceae</taxon>
        <taxon>Alkalicoccobacillus</taxon>
    </lineage>
</organism>